<evidence type="ECO:0000313" key="4">
    <source>
        <dbReference type="Proteomes" id="UP000325787"/>
    </source>
</evidence>
<organism evidence="3 4">
    <name type="scientific">Saccharothrix syringae</name>
    <name type="common">Nocardiopsis syringae</name>
    <dbReference type="NCBI Taxonomy" id="103733"/>
    <lineage>
        <taxon>Bacteria</taxon>
        <taxon>Bacillati</taxon>
        <taxon>Actinomycetota</taxon>
        <taxon>Actinomycetes</taxon>
        <taxon>Pseudonocardiales</taxon>
        <taxon>Pseudonocardiaceae</taxon>
        <taxon>Saccharothrix</taxon>
    </lineage>
</organism>
<feature type="region of interest" description="Disordered" evidence="1">
    <location>
        <begin position="86"/>
        <end position="112"/>
    </location>
</feature>
<feature type="compositionally biased region" description="Polar residues" evidence="1">
    <location>
        <begin position="90"/>
        <end position="101"/>
    </location>
</feature>
<dbReference type="Pfam" id="PF19319">
    <property type="entry name" value="DUF5919"/>
    <property type="match status" value="1"/>
</dbReference>
<sequence>MAIETTLLRVLLRQRHMQGYRTFCKEYDRIAKQLDTDLIGRYPSKAQFYRWLSGDLLGLPYADHCRILEKMFPGWTAEQLLSPHEGDTDSLITPPQRTAASTPPVPRPVQMPQQTRLADVTAVYVSRTEFLHNVTPRALFDGAKTIDIAGLSLNVLCQQYSDKALLDSIEAGTVIRALFLDPDGRHITAREQEEGLPEGHLSMLTRLNIEALRRVGAKVSPDARGQLHVRVYDEPIRYNILITDRTKCVVQPYLPDARGVESPTLVIEKDEAVPGLFATFSQVFGSMWDRAKETGDATA</sequence>
<dbReference type="RefSeq" id="WP_033430101.1">
    <property type="nucleotide sequence ID" value="NZ_CP034550.1"/>
</dbReference>
<dbReference type="OrthoDB" id="4319500at2"/>
<evidence type="ECO:0000259" key="2">
    <source>
        <dbReference type="Pfam" id="PF19319"/>
    </source>
</evidence>
<accession>A0A5Q0GSL6</accession>
<keyword evidence="4" id="KW-1185">Reference proteome</keyword>
<evidence type="ECO:0000256" key="1">
    <source>
        <dbReference type="SAM" id="MobiDB-lite"/>
    </source>
</evidence>
<evidence type="ECO:0000313" key="3">
    <source>
        <dbReference type="EMBL" id="QFZ16891.1"/>
    </source>
</evidence>
<gene>
    <name evidence="3" type="ORF">EKG83_04875</name>
</gene>
<name>A0A5Q0GSL6_SACSY</name>
<feature type="domain" description="DUF5919" evidence="2">
    <location>
        <begin position="146"/>
        <end position="293"/>
    </location>
</feature>
<protein>
    <recommendedName>
        <fullName evidence="2">DUF5919 domain-containing protein</fullName>
    </recommendedName>
</protein>
<dbReference type="KEGG" id="ssyi:EKG83_04875"/>
<dbReference type="AlphaFoldDB" id="A0A5Q0GSL6"/>
<reference evidence="4" key="1">
    <citation type="journal article" date="2021" name="Curr. Microbiol.">
        <title>Complete genome of nocamycin-producing strain Saccharothrix syringae NRRL B-16468 reveals the biosynthetic potential for secondary metabolites.</title>
        <authorList>
            <person name="Mo X."/>
            <person name="Yang S."/>
        </authorList>
    </citation>
    <scope>NUCLEOTIDE SEQUENCE [LARGE SCALE GENOMIC DNA]</scope>
    <source>
        <strain evidence="4">ATCC 51364 / DSM 43886 / JCM 6844 / KCTC 9398 / NBRC 14523 / NRRL B-16468 / INA 2240</strain>
    </source>
</reference>
<dbReference type="InterPro" id="IPR045697">
    <property type="entry name" value="DUF5919"/>
</dbReference>
<dbReference type="EMBL" id="CP034550">
    <property type="protein sequence ID" value="QFZ16891.1"/>
    <property type="molecule type" value="Genomic_DNA"/>
</dbReference>
<dbReference type="Proteomes" id="UP000325787">
    <property type="component" value="Chromosome"/>
</dbReference>
<proteinExistence type="predicted"/>